<proteinExistence type="predicted"/>
<comment type="caution">
    <text evidence="2">The sequence shown here is derived from an EMBL/GenBank/DDBJ whole genome shotgun (WGS) entry which is preliminary data.</text>
</comment>
<dbReference type="InterPro" id="IPR036691">
    <property type="entry name" value="Endo/exonu/phosph_ase_sf"/>
</dbReference>
<dbReference type="SUPFAM" id="SSF56219">
    <property type="entry name" value="DNase I-like"/>
    <property type="match status" value="1"/>
</dbReference>
<dbReference type="GO" id="GO:0004527">
    <property type="term" value="F:exonuclease activity"/>
    <property type="evidence" value="ECO:0007669"/>
    <property type="project" value="UniProtKB-KW"/>
</dbReference>
<sequence>MAALLGVVVALIGTLTASVWGGVPDRIFPAEAATATVKIHHYNLCQGNFFCGPPDGTQRGAKYREGALDQLRRLAASDRPWFISVNEICMADYYKLRRDLKTDGVFQLAAPRHPLCGPYGSAVFTPGGVVEKIKRIELPNPGLECDKDECRWALCLWAKTNAGPMTVCTGHLETDAVVAPKQASIYHQEARAFNAEGGPGRRLVLTGDFNIGPDQLPPEYGDMVDLVQTGTDANGDPIGTFPTWTGDGIRSKATKHLDYIFVERGVGTPRPSFPYCRHPDDVTASDHCYTMGGWEF</sequence>
<keyword evidence="2" id="KW-0378">Hydrolase</keyword>
<gene>
    <name evidence="2" type="ORF">F8566_02080</name>
</gene>
<dbReference type="GO" id="GO:0004519">
    <property type="term" value="F:endonuclease activity"/>
    <property type="evidence" value="ECO:0007669"/>
    <property type="project" value="UniProtKB-KW"/>
</dbReference>
<reference evidence="2 3" key="1">
    <citation type="submission" date="2019-09" db="EMBL/GenBank/DDBJ databases">
        <title>Actinomadura physcomitrii sp. nov., a novel actinomycete isolated from moss [Physcomitrium sphaericum (Ludw) Fuernr].</title>
        <authorList>
            <person name="Zhuang X."/>
            <person name="Liu C."/>
        </authorList>
    </citation>
    <scope>NUCLEOTIDE SEQUENCE [LARGE SCALE GENOMIC DNA]</scope>
    <source>
        <strain evidence="2 3">HMC1</strain>
    </source>
</reference>
<organism evidence="2 3">
    <name type="scientific">Actinomadura rudentiformis</name>
    <dbReference type="NCBI Taxonomy" id="359158"/>
    <lineage>
        <taxon>Bacteria</taxon>
        <taxon>Bacillati</taxon>
        <taxon>Actinomycetota</taxon>
        <taxon>Actinomycetes</taxon>
        <taxon>Streptosporangiales</taxon>
        <taxon>Thermomonosporaceae</taxon>
        <taxon>Actinomadura</taxon>
    </lineage>
</organism>
<evidence type="ECO:0000313" key="2">
    <source>
        <dbReference type="EMBL" id="KAB2352493.1"/>
    </source>
</evidence>
<dbReference type="Gene3D" id="3.60.10.10">
    <property type="entry name" value="Endonuclease/exonuclease/phosphatase"/>
    <property type="match status" value="1"/>
</dbReference>
<keyword evidence="2" id="KW-0269">Exonuclease</keyword>
<dbReference type="EMBL" id="WBMT01000001">
    <property type="protein sequence ID" value="KAB2352493.1"/>
    <property type="molecule type" value="Genomic_DNA"/>
</dbReference>
<keyword evidence="2" id="KW-0540">Nuclease</keyword>
<dbReference type="Proteomes" id="UP000468735">
    <property type="component" value="Unassembled WGS sequence"/>
</dbReference>
<keyword evidence="2" id="KW-0255">Endonuclease</keyword>
<feature type="domain" description="Endonuclease/exonuclease/phosphatase" evidence="1">
    <location>
        <begin position="65"/>
        <end position="287"/>
    </location>
</feature>
<dbReference type="Pfam" id="PF03372">
    <property type="entry name" value="Exo_endo_phos"/>
    <property type="match status" value="1"/>
</dbReference>
<dbReference type="AlphaFoldDB" id="A0A6H9ZAI4"/>
<protein>
    <submittedName>
        <fullName evidence="2">Endonuclease/exonuclease/phosphatase family protein</fullName>
    </submittedName>
</protein>
<keyword evidence="3" id="KW-1185">Reference proteome</keyword>
<dbReference type="RefSeq" id="WP_151557361.1">
    <property type="nucleotide sequence ID" value="NZ_WBMT01000001.1"/>
</dbReference>
<evidence type="ECO:0000259" key="1">
    <source>
        <dbReference type="Pfam" id="PF03372"/>
    </source>
</evidence>
<dbReference type="InterPro" id="IPR005135">
    <property type="entry name" value="Endo/exonuclease/phosphatase"/>
</dbReference>
<dbReference type="OrthoDB" id="3531939at2"/>
<accession>A0A6H9ZAI4</accession>
<evidence type="ECO:0000313" key="3">
    <source>
        <dbReference type="Proteomes" id="UP000468735"/>
    </source>
</evidence>
<name>A0A6H9ZAI4_9ACTN</name>